<feature type="compositionally biased region" description="Low complexity" evidence="3">
    <location>
        <begin position="519"/>
        <end position="535"/>
    </location>
</feature>
<dbReference type="Proteomes" id="UP000639643">
    <property type="component" value="Unassembled WGS sequence"/>
</dbReference>
<feature type="region of interest" description="Disordered" evidence="3">
    <location>
        <begin position="1"/>
        <end position="83"/>
    </location>
</feature>
<dbReference type="PANTHER" id="PTHR23236">
    <property type="entry name" value="EUKARYOTIC TRANSLATION INITIATION FACTOR 4B/4H"/>
    <property type="match status" value="1"/>
</dbReference>
<evidence type="ECO:0000313" key="6">
    <source>
        <dbReference type="Proteomes" id="UP000639643"/>
    </source>
</evidence>
<evidence type="ECO:0000256" key="2">
    <source>
        <dbReference type="PROSITE-ProRule" id="PRU00176"/>
    </source>
</evidence>
<keyword evidence="6" id="KW-1185">Reference proteome</keyword>
<evidence type="ECO:0000256" key="3">
    <source>
        <dbReference type="SAM" id="MobiDB-lite"/>
    </source>
</evidence>
<feature type="compositionally biased region" description="Gly residues" evidence="3">
    <location>
        <begin position="49"/>
        <end position="58"/>
    </location>
</feature>
<dbReference type="Gene3D" id="3.30.70.330">
    <property type="match status" value="1"/>
</dbReference>
<dbReference type="AlphaFoldDB" id="A0A8H6K210"/>
<evidence type="ECO:0000313" key="5">
    <source>
        <dbReference type="EMBL" id="KAF6822923.1"/>
    </source>
</evidence>
<name>A0A8H6K210_9PEZI</name>
<dbReference type="SUPFAM" id="SSF54928">
    <property type="entry name" value="RNA-binding domain, RBD"/>
    <property type="match status" value="1"/>
</dbReference>
<feature type="region of interest" description="Disordered" evidence="3">
    <location>
        <begin position="161"/>
        <end position="564"/>
    </location>
</feature>
<gene>
    <name evidence="5" type="ORF">CMUS01_10895</name>
</gene>
<feature type="compositionally biased region" description="Basic and acidic residues" evidence="3">
    <location>
        <begin position="458"/>
        <end position="476"/>
    </location>
</feature>
<dbReference type="EMBL" id="WIGM01000523">
    <property type="protein sequence ID" value="KAF6822923.1"/>
    <property type="molecule type" value="Genomic_DNA"/>
</dbReference>
<dbReference type="GO" id="GO:0003723">
    <property type="term" value="F:RNA binding"/>
    <property type="evidence" value="ECO:0007669"/>
    <property type="project" value="UniProtKB-UniRule"/>
</dbReference>
<accession>A0A8H6K210</accession>
<feature type="compositionally biased region" description="Basic and acidic residues" evidence="3">
    <location>
        <begin position="59"/>
        <end position="69"/>
    </location>
</feature>
<dbReference type="PROSITE" id="PS50102">
    <property type="entry name" value="RRM"/>
    <property type="match status" value="1"/>
</dbReference>
<comment type="caution">
    <text evidence="5">The sequence shown here is derived from an EMBL/GenBank/DDBJ whole genome shotgun (WGS) entry which is preliminary data.</text>
</comment>
<feature type="domain" description="RRM" evidence="4">
    <location>
        <begin position="89"/>
        <end position="165"/>
    </location>
</feature>
<feature type="compositionally biased region" description="Basic and acidic residues" evidence="3">
    <location>
        <begin position="161"/>
        <end position="183"/>
    </location>
</feature>
<dbReference type="OrthoDB" id="48651at2759"/>
<organism evidence="5 6">
    <name type="scientific">Colletotrichum musicola</name>
    <dbReference type="NCBI Taxonomy" id="2175873"/>
    <lineage>
        <taxon>Eukaryota</taxon>
        <taxon>Fungi</taxon>
        <taxon>Dikarya</taxon>
        <taxon>Ascomycota</taxon>
        <taxon>Pezizomycotina</taxon>
        <taxon>Sordariomycetes</taxon>
        <taxon>Hypocreomycetidae</taxon>
        <taxon>Glomerellales</taxon>
        <taxon>Glomerellaceae</taxon>
        <taxon>Colletotrichum</taxon>
        <taxon>Colletotrichum orchidearum species complex</taxon>
    </lineage>
</organism>
<feature type="compositionally biased region" description="Basic and acidic residues" evidence="3">
    <location>
        <begin position="305"/>
        <end position="315"/>
    </location>
</feature>
<dbReference type="Pfam" id="PF00076">
    <property type="entry name" value="RRM_1"/>
    <property type="match status" value="1"/>
</dbReference>
<dbReference type="GO" id="GO:0005730">
    <property type="term" value="C:nucleolus"/>
    <property type="evidence" value="ECO:0007669"/>
    <property type="project" value="TreeGrafter"/>
</dbReference>
<dbReference type="PANTHER" id="PTHR23236:SF11">
    <property type="entry name" value="EUKARYOTIC TRANSLATION INITIATION FACTOR 4H"/>
    <property type="match status" value="1"/>
</dbReference>
<dbReference type="InterPro" id="IPR012677">
    <property type="entry name" value="Nucleotide-bd_a/b_plait_sf"/>
</dbReference>
<sequence>MAPKKKEQQKMSLGDFLQDSSFGGSWADEVEDTYSTQALPAPERAGYRPSGGGWGSSGDRGDRPERRDYGGYSSIRENLPQVLPDKPPYTAHLGNLSYDATVDTVNEFFEGCNIISVRIIEDREQQRPKGFAYAEFGDLEGLKQALTLDGQSFQGRMIKIKIADPPRGGDRGESTRDISDWTRKGPLPDLPGRGGNDRRGSEFGERRGPREPREPREDDGKVRDFGNWERRGPLSPLPQQESRDREGSRPRTNDGPREFRNRHQSPAAWGEGQGPRQDSRPPRPERVPTAAEKDNQWRSNMRPDAAGKSHSRDGSEAPPSPALSNAAPVGRPRLNLAKRTVSEAPDVLSPSATDSKASPFGAARPIDTAAKERAIEEKKQQQAKEKREAEEKAKEERRLAKEAAAKEAAEKAEQEAAKAKEQEEAAAEESKAAAEEAAKAGEESKENGATDALNVPVRSKEPREPKEPREAPKSRANESINWRSASSGERGPRGPPTGPRRGGPVGARGGRGDGPRPPRSNGGPAAAQQSSAPAGDSEASAPVEDDGWTTVPKGRRNAGPRGTA</sequence>
<feature type="compositionally biased region" description="Basic and acidic residues" evidence="3">
    <location>
        <begin position="195"/>
        <end position="232"/>
    </location>
</feature>
<protein>
    <submittedName>
        <fullName evidence="5">RNA recognition domain-containing protein</fullName>
    </submittedName>
</protein>
<feature type="compositionally biased region" description="Gly residues" evidence="3">
    <location>
        <begin position="500"/>
        <end position="509"/>
    </location>
</feature>
<evidence type="ECO:0000256" key="1">
    <source>
        <dbReference type="ARBA" id="ARBA00022884"/>
    </source>
</evidence>
<evidence type="ECO:0000259" key="4">
    <source>
        <dbReference type="PROSITE" id="PS50102"/>
    </source>
</evidence>
<proteinExistence type="predicted"/>
<reference evidence="5" key="1">
    <citation type="journal article" date="2020" name="Phytopathology">
        <title>Genome Sequence Resources of Colletotrichum truncatum, C. plurivorum, C. musicola, and C. sojae: Four Species Pathogenic to Soybean (Glycine max).</title>
        <authorList>
            <person name="Rogerio F."/>
            <person name="Boufleur T.R."/>
            <person name="Ciampi-Guillardi M."/>
            <person name="Sukno S.A."/>
            <person name="Thon M.R."/>
            <person name="Massola Junior N.S."/>
            <person name="Baroncelli R."/>
        </authorList>
    </citation>
    <scope>NUCLEOTIDE SEQUENCE</scope>
    <source>
        <strain evidence="5">LFN0074</strain>
    </source>
</reference>
<dbReference type="SMART" id="SM00360">
    <property type="entry name" value="RRM"/>
    <property type="match status" value="1"/>
</dbReference>
<feature type="compositionally biased region" description="Basic and acidic residues" evidence="3">
    <location>
        <begin position="369"/>
        <end position="448"/>
    </location>
</feature>
<feature type="compositionally biased region" description="Basic and acidic residues" evidence="3">
    <location>
        <begin position="277"/>
        <end position="296"/>
    </location>
</feature>
<dbReference type="InterPro" id="IPR000504">
    <property type="entry name" value="RRM_dom"/>
</dbReference>
<keyword evidence="1 2" id="KW-0694">RNA-binding</keyword>
<dbReference type="InterPro" id="IPR035979">
    <property type="entry name" value="RBD_domain_sf"/>
</dbReference>
<feature type="compositionally biased region" description="Basic and acidic residues" evidence="3">
    <location>
        <begin position="241"/>
        <end position="261"/>
    </location>
</feature>